<dbReference type="CDD" id="cd04185">
    <property type="entry name" value="GT_2_like_b"/>
    <property type="match status" value="1"/>
</dbReference>
<protein>
    <submittedName>
        <fullName evidence="2">Glycosyltransferase</fullName>
    </submittedName>
</protein>
<dbReference type="PANTHER" id="PTHR43685:SF2">
    <property type="entry name" value="GLYCOSYLTRANSFERASE 2-LIKE DOMAIN-CONTAINING PROTEIN"/>
    <property type="match status" value="1"/>
</dbReference>
<dbReference type="EMBL" id="AZEH01000034">
    <property type="protein sequence ID" value="KRL05196.1"/>
    <property type="molecule type" value="Genomic_DNA"/>
</dbReference>
<dbReference type="GO" id="GO:0016740">
    <property type="term" value="F:transferase activity"/>
    <property type="evidence" value="ECO:0007669"/>
    <property type="project" value="UniProtKB-KW"/>
</dbReference>
<organism evidence="2 3">
    <name type="scientific">Liquorilactobacillus oeni DSM 19972</name>
    <dbReference type="NCBI Taxonomy" id="1423777"/>
    <lineage>
        <taxon>Bacteria</taxon>
        <taxon>Bacillati</taxon>
        <taxon>Bacillota</taxon>
        <taxon>Bacilli</taxon>
        <taxon>Lactobacillales</taxon>
        <taxon>Lactobacillaceae</taxon>
        <taxon>Liquorilactobacillus</taxon>
    </lineage>
</organism>
<feature type="domain" description="Glycosyltransferase 2-like" evidence="1">
    <location>
        <begin position="3"/>
        <end position="106"/>
    </location>
</feature>
<dbReference type="SUPFAM" id="SSF53448">
    <property type="entry name" value="Nucleotide-diphospho-sugar transferases"/>
    <property type="match status" value="1"/>
</dbReference>
<dbReference type="InterPro" id="IPR029044">
    <property type="entry name" value="Nucleotide-diphossugar_trans"/>
</dbReference>
<dbReference type="STRING" id="1423777.FD46_GL001147"/>
<dbReference type="InterPro" id="IPR050834">
    <property type="entry name" value="Glycosyltransf_2"/>
</dbReference>
<evidence type="ECO:0000313" key="3">
    <source>
        <dbReference type="Proteomes" id="UP000051686"/>
    </source>
</evidence>
<proteinExistence type="predicted"/>
<dbReference type="Gene3D" id="3.90.550.10">
    <property type="entry name" value="Spore Coat Polysaccharide Biosynthesis Protein SpsA, Chain A"/>
    <property type="match status" value="1"/>
</dbReference>
<dbReference type="PATRIC" id="fig|1423777.3.peg.1184"/>
<gene>
    <name evidence="2" type="ORF">FD46_GL001147</name>
</gene>
<dbReference type="Pfam" id="PF00535">
    <property type="entry name" value="Glycos_transf_2"/>
    <property type="match status" value="1"/>
</dbReference>
<keyword evidence="3" id="KW-1185">Reference proteome</keyword>
<sequence>MALIVTYNRKKLLNECLSSLLEQSAPLKKIVIIDNNSLDGTNELFESGKFSNFETVIYKRLAANIGGAGGFHEGLKFINENFDCEWVWIMDDDTIPAKNALAELLNGSNILKNEKVSYIASSIFGPQNEPMNVPTISLNKAPNGYSFWYQYLKEGMISIRQATFVSLLISKRAIDAVGYPLKSYFIWGDDTEYTLRLVENYGPAFFNGKSIVLHKRKNCKALSIRKEENENRVKMYKYFYRNKLNNYSLYYPKSAFLWEYLKCLVLGFYLLFDFKTSFRIKKSCAVQKAWWSFNWLKFTHKRLQ</sequence>
<dbReference type="Proteomes" id="UP000051686">
    <property type="component" value="Unassembled WGS sequence"/>
</dbReference>
<dbReference type="PANTHER" id="PTHR43685">
    <property type="entry name" value="GLYCOSYLTRANSFERASE"/>
    <property type="match status" value="1"/>
</dbReference>
<reference evidence="2 3" key="1">
    <citation type="journal article" date="2015" name="Genome Announc.">
        <title>Expanding the biotechnology potential of lactobacilli through comparative genomics of 213 strains and associated genera.</title>
        <authorList>
            <person name="Sun Z."/>
            <person name="Harris H.M."/>
            <person name="McCann A."/>
            <person name="Guo C."/>
            <person name="Argimon S."/>
            <person name="Zhang W."/>
            <person name="Yang X."/>
            <person name="Jeffery I.B."/>
            <person name="Cooney J.C."/>
            <person name="Kagawa T.F."/>
            <person name="Liu W."/>
            <person name="Song Y."/>
            <person name="Salvetti E."/>
            <person name="Wrobel A."/>
            <person name="Rasinkangas P."/>
            <person name="Parkhill J."/>
            <person name="Rea M.C."/>
            <person name="O'Sullivan O."/>
            <person name="Ritari J."/>
            <person name="Douillard F.P."/>
            <person name="Paul Ross R."/>
            <person name="Yang R."/>
            <person name="Briner A.E."/>
            <person name="Felis G.E."/>
            <person name="de Vos W.M."/>
            <person name="Barrangou R."/>
            <person name="Klaenhammer T.R."/>
            <person name="Caufield P.W."/>
            <person name="Cui Y."/>
            <person name="Zhang H."/>
            <person name="O'Toole P.W."/>
        </authorList>
    </citation>
    <scope>NUCLEOTIDE SEQUENCE [LARGE SCALE GENOMIC DNA]</scope>
    <source>
        <strain evidence="2 3">DSM 19972</strain>
    </source>
</reference>
<evidence type="ECO:0000259" key="1">
    <source>
        <dbReference type="Pfam" id="PF00535"/>
    </source>
</evidence>
<accession>A0A0R1MAT6</accession>
<evidence type="ECO:0000313" key="2">
    <source>
        <dbReference type="EMBL" id="KRL05196.1"/>
    </source>
</evidence>
<name>A0A0R1MAT6_9LACO</name>
<keyword evidence="2" id="KW-0808">Transferase</keyword>
<dbReference type="AlphaFoldDB" id="A0A0R1MAT6"/>
<comment type="caution">
    <text evidence="2">The sequence shown here is derived from an EMBL/GenBank/DDBJ whole genome shotgun (WGS) entry which is preliminary data.</text>
</comment>
<dbReference type="InterPro" id="IPR001173">
    <property type="entry name" value="Glyco_trans_2-like"/>
</dbReference>